<sequence>MSMLVFLLEEPSAEEMLKGILPQILPSNITPKFMVFEGKQDLDKRLERRVRNWQMPDTSFVVLRDQDSGNCIQIKQGLKEKLENARRPDSLVRIACHELESFYLGDLSAVETGLGVPKLSREQNRAKFRTPDTISRPSEELAKIAPQYQKVAGSRAISPHLKLDGTNSSHSFNVLITGLRTLASRMPK</sequence>
<protein>
    <recommendedName>
        <fullName evidence="3">DUF4276 domain-containing protein</fullName>
    </recommendedName>
</protein>
<dbReference type="OrthoDB" id="283783at2"/>
<dbReference type="AlphaFoldDB" id="A0A518AI65"/>
<dbReference type="Proteomes" id="UP000315750">
    <property type="component" value="Chromosome"/>
</dbReference>
<accession>A0A518AI65</accession>
<gene>
    <name evidence="1" type="ORF">Pan181_05990</name>
</gene>
<evidence type="ECO:0000313" key="2">
    <source>
        <dbReference type="Proteomes" id="UP000315750"/>
    </source>
</evidence>
<keyword evidence="2" id="KW-1185">Reference proteome</keyword>
<dbReference type="EMBL" id="CP036278">
    <property type="protein sequence ID" value="QDU54418.1"/>
    <property type="molecule type" value="Genomic_DNA"/>
</dbReference>
<proteinExistence type="predicted"/>
<evidence type="ECO:0000313" key="1">
    <source>
        <dbReference type="EMBL" id="QDU54418.1"/>
    </source>
</evidence>
<dbReference type="RefSeq" id="WP_145245399.1">
    <property type="nucleotide sequence ID" value="NZ_CP036278.1"/>
</dbReference>
<dbReference type="Pfam" id="PF14103">
    <property type="entry name" value="DUF4276"/>
    <property type="match status" value="1"/>
</dbReference>
<dbReference type="KEGG" id="amuc:Pan181_05990"/>
<organism evidence="1 2">
    <name type="scientific">Aeoliella mucimassa</name>
    <dbReference type="NCBI Taxonomy" id="2527972"/>
    <lineage>
        <taxon>Bacteria</taxon>
        <taxon>Pseudomonadati</taxon>
        <taxon>Planctomycetota</taxon>
        <taxon>Planctomycetia</taxon>
        <taxon>Pirellulales</taxon>
        <taxon>Lacipirellulaceae</taxon>
        <taxon>Aeoliella</taxon>
    </lineage>
</organism>
<evidence type="ECO:0008006" key="3">
    <source>
        <dbReference type="Google" id="ProtNLM"/>
    </source>
</evidence>
<name>A0A518AI65_9BACT</name>
<dbReference type="InterPro" id="IPR025455">
    <property type="entry name" value="DUF4276"/>
</dbReference>
<reference evidence="1 2" key="1">
    <citation type="submission" date="2019-02" db="EMBL/GenBank/DDBJ databases">
        <title>Deep-cultivation of Planctomycetes and their phenomic and genomic characterization uncovers novel biology.</title>
        <authorList>
            <person name="Wiegand S."/>
            <person name="Jogler M."/>
            <person name="Boedeker C."/>
            <person name="Pinto D."/>
            <person name="Vollmers J."/>
            <person name="Rivas-Marin E."/>
            <person name="Kohn T."/>
            <person name="Peeters S.H."/>
            <person name="Heuer A."/>
            <person name="Rast P."/>
            <person name="Oberbeckmann S."/>
            <person name="Bunk B."/>
            <person name="Jeske O."/>
            <person name="Meyerdierks A."/>
            <person name="Storesund J.E."/>
            <person name="Kallscheuer N."/>
            <person name="Luecker S."/>
            <person name="Lage O.M."/>
            <person name="Pohl T."/>
            <person name="Merkel B.J."/>
            <person name="Hornburger P."/>
            <person name="Mueller R.-W."/>
            <person name="Bruemmer F."/>
            <person name="Labrenz M."/>
            <person name="Spormann A.M."/>
            <person name="Op den Camp H."/>
            <person name="Overmann J."/>
            <person name="Amann R."/>
            <person name="Jetten M.S.M."/>
            <person name="Mascher T."/>
            <person name="Medema M.H."/>
            <person name="Devos D.P."/>
            <person name="Kaster A.-K."/>
            <person name="Ovreas L."/>
            <person name="Rohde M."/>
            <person name="Galperin M.Y."/>
            <person name="Jogler C."/>
        </authorList>
    </citation>
    <scope>NUCLEOTIDE SEQUENCE [LARGE SCALE GENOMIC DNA]</scope>
    <source>
        <strain evidence="1 2">Pan181</strain>
    </source>
</reference>